<keyword evidence="3" id="KW-1185">Reference proteome</keyword>
<sequence length="156" mass="17644">MESKSNDGNAKRLIHVFSSYQQMHQKASTDGNLSLREISSEVTPATHPFIDIITVIGSRDEDHLSLSKLIRRRVRSRLRKYSSKLVVFEGKRTRSSVASGATSLLHPIDIVDEESSKLRDKSTSNKKEEEVLPLSESLGSHDTEDDIDNYRDDEDE</sequence>
<dbReference type="EMBL" id="JACEIK010008716">
    <property type="protein sequence ID" value="MCE3051550.1"/>
    <property type="molecule type" value="Genomic_DNA"/>
</dbReference>
<feature type="region of interest" description="Disordered" evidence="1">
    <location>
        <begin position="115"/>
        <end position="156"/>
    </location>
</feature>
<feature type="compositionally biased region" description="Basic and acidic residues" evidence="1">
    <location>
        <begin position="115"/>
        <end position="130"/>
    </location>
</feature>
<accession>A0ABS8WPY3</accession>
<proteinExistence type="predicted"/>
<feature type="compositionally biased region" description="Acidic residues" evidence="1">
    <location>
        <begin position="143"/>
        <end position="156"/>
    </location>
</feature>
<reference evidence="2 3" key="1">
    <citation type="journal article" date="2021" name="BMC Genomics">
        <title>Datura genome reveals duplications of psychoactive alkaloid biosynthetic genes and high mutation rate following tissue culture.</title>
        <authorList>
            <person name="Rajewski A."/>
            <person name="Carter-House D."/>
            <person name="Stajich J."/>
            <person name="Litt A."/>
        </authorList>
    </citation>
    <scope>NUCLEOTIDE SEQUENCE [LARGE SCALE GENOMIC DNA]</scope>
    <source>
        <strain evidence="2">AR-01</strain>
    </source>
</reference>
<evidence type="ECO:0000256" key="1">
    <source>
        <dbReference type="SAM" id="MobiDB-lite"/>
    </source>
</evidence>
<comment type="caution">
    <text evidence="2">The sequence shown here is derived from an EMBL/GenBank/DDBJ whole genome shotgun (WGS) entry which is preliminary data.</text>
</comment>
<name>A0ABS8WPY3_DATST</name>
<organism evidence="2 3">
    <name type="scientific">Datura stramonium</name>
    <name type="common">Jimsonweed</name>
    <name type="synonym">Common thornapple</name>
    <dbReference type="NCBI Taxonomy" id="4076"/>
    <lineage>
        <taxon>Eukaryota</taxon>
        <taxon>Viridiplantae</taxon>
        <taxon>Streptophyta</taxon>
        <taxon>Embryophyta</taxon>
        <taxon>Tracheophyta</taxon>
        <taxon>Spermatophyta</taxon>
        <taxon>Magnoliopsida</taxon>
        <taxon>eudicotyledons</taxon>
        <taxon>Gunneridae</taxon>
        <taxon>Pentapetalae</taxon>
        <taxon>asterids</taxon>
        <taxon>lamiids</taxon>
        <taxon>Solanales</taxon>
        <taxon>Solanaceae</taxon>
        <taxon>Solanoideae</taxon>
        <taxon>Datureae</taxon>
        <taxon>Datura</taxon>
    </lineage>
</organism>
<gene>
    <name evidence="2" type="ORF">HAX54_050124</name>
</gene>
<evidence type="ECO:0000313" key="2">
    <source>
        <dbReference type="EMBL" id="MCE3051550.1"/>
    </source>
</evidence>
<evidence type="ECO:0000313" key="3">
    <source>
        <dbReference type="Proteomes" id="UP000823775"/>
    </source>
</evidence>
<dbReference type="Proteomes" id="UP000823775">
    <property type="component" value="Unassembled WGS sequence"/>
</dbReference>
<protein>
    <submittedName>
        <fullName evidence="2">Uncharacterized protein</fullName>
    </submittedName>
</protein>